<evidence type="ECO:0000256" key="1">
    <source>
        <dbReference type="SAM" id="SignalP"/>
    </source>
</evidence>
<dbReference type="AlphaFoldDB" id="A0A918T3I6"/>
<accession>A0A918T3I6</accession>
<evidence type="ECO:0008006" key="4">
    <source>
        <dbReference type="Google" id="ProtNLM"/>
    </source>
</evidence>
<organism evidence="2 3">
    <name type="scientific">Cognatilysobacter bugurensis</name>
    <dbReference type="NCBI Taxonomy" id="543356"/>
    <lineage>
        <taxon>Bacteria</taxon>
        <taxon>Pseudomonadati</taxon>
        <taxon>Pseudomonadota</taxon>
        <taxon>Gammaproteobacteria</taxon>
        <taxon>Lysobacterales</taxon>
        <taxon>Lysobacteraceae</taxon>
        <taxon>Cognatilysobacter</taxon>
    </lineage>
</organism>
<evidence type="ECO:0000313" key="3">
    <source>
        <dbReference type="Proteomes" id="UP000646426"/>
    </source>
</evidence>
<dbReference type="SUPFAM" id="SSF56935">
    <property type="entry name" value="Porins"/>
    <property type="match status" value="1"/>
</dbReference>
<dbReference type="EMBL" id="BMYD01000008">
    <property type="protein sequence ID" value="GHA90316.1"/>
    <property type="molecule type" value="Genomic_DNA"/>
</dbReference>
<dbReference type="Proteomes" id="UP000646426">
    <property type="component" value="Unassembled WGS sequence"/>
</dbReference>
<dbReference type="RefSeq" id="WP_189457932.1">
    <property type="nucleotide sequence ID" value="NZ_BMYD01000008.1"/>
</dbReference>
<keyword evidence="1" id="KW-0732">Signal</keyword>
<sequence>MARTSARFLLPLALLVAPAAHAVEIGYNVVELGVIAVDGVSSGPTARVAAEFGDSGFYGSLGATRQSLRDGGHVDAANAGLGYAYTLADGLDLNTELGVQRSEADGVAADAYRASLGVTSAPSAAWLLTARANRYFGGDLEAASTSAAFGAEYFLTPRWSVATEVEIADGPDAALFALHWGF</sequence>
<reference evidence="2" key="2">
    <citation type="submission" date="2020-09" db="EMBL/GenBank/DDBJ databases">
        <authorList>
            <person name="Sun Q."/>
            <person name="Kim S."/>
        </authorList>
    </citation>
    <scope>NUCLEOTIDE SEQUENCE</scope>
    <source>
        <strain evidence="2">KCTC 23077</strain>
    </source>
</reference>
<feature type="chain" id="PRO_5037206277" description="Outer membrane protein beta-barrel domain-containing protein" evidence="1">
    <location>
        <begin position="23"/>
        <end position="182"/>
    </location>
</feature>
<comment type="caution">
    <text evidence="2">The sequence shown here is derived from an EMBL/GenBank/DDBJ whole genome shotgun (WGS) entry which is preliminary data.</text>
</comment>
<name>A0A918T3I6_9GAMM</name>
<gene>
    <name evidence="2" type="ORF">GCM10007067_30130</name>
</gene>
<keyword evidence="3" id="KW-1185">Reference proteome</keyword>
<feature type="signal peptide" evidence="1">
    <location>
        <begin position="1"/>
        <end position="22"/>
    </location>
</feature>
<reference evidence="2" key="1">
    <citation type="journal article" date="2014" name="Int. J. Syst. Evol. Microbiol.">
        <title>Complete genome sequence of Corynebacterium casei LMG S-19264T (=DSM 44701T), isolated from a smear-ripened cheese.</title>
        <authorList>
            <consortium name="US DOE Joint Genome Institute (JGI-PGF)"/>
            <person name="Walter F."/>
            <person name="Albersmeier A."/>
            <person name="Kalinowski J."/>
            <person name="Ruckert C."/>
        </authorList>
    </citation>
    <scope>NUCLEOTIDE SEQUENCE</scope>
    <source>
        <strain evidence="2">KCTC 23077</strain>
    </source>
</reference>
<evidence type="ECO:0000313" key="2">
    <source>
        <dbReference type="EMBL" id="GHA90316.1"/>
    </source>
</evidence>
<protein>
    <recommendedName>
        <fullName evidence="4">Outer membrane protein beta-barrel domain-containing protein</fullName>
    </recommendedName>
</protein>
<proteinExistence type="predicted"/>